<evidence type="ECO:0000313" key="1">
    <source>
        <dbReference type="Proteomes" id="UP000790787"/>
    </source>
</evidence>
<reference evidence="2" key="2">
    <citation type="submission" date="2025-08" db="UniProtKB">
        <authorList>
            <consortium name="RefSeq"/>
        </authorList>
    </citation>
    <scope>IDENTIFICATION</scope>
    <source>
        <tissue evidence="2">Leaf</tissue>
    </source>
</reference>
<evidence type="ECO:0000313" key="2">
    <source>
        <dbReference type="RefSeq" id="XP_075112246.1"/>
    </source>
</evidence>
<reference evidence="1" key="1">
    <citation type="journal article" date="2014" name="Nat. Commun.">
        <title>The tobacco genome sequence and its comparison with those of tomato and potato.</title>
        <authorList>
            <person name="Sierro N."/>
            <person name="Battey J.N."/>
            <person name="Ouadi S."/>
            <person name="Bakaher N."/>
            <person name="Bovet L."/>
            <person name="Willig A."/>
            <person name="Goepfert S."/>
            <person name="Peitsch M.C."/>
            <person name="Ivanov N.V."/>
        </authorList>
    </citation>
    <scope>NUCLEOTIDE SEQUENCE [LARGE SCALE GENOMIC DNA]</scope>
</reference>
<dbReference type="RefSeq" id="XP_075112246.1">
    <property type="nucleotide sequence ID" value="XM_075256145.1"/>
</dbReference>
<sequence length="397" mass="44792">MFHKTLEEVQRTGALSIPIVVRSFEVNNDTFRPPEEDEELLGPEMPYLYEIDALVYLAKVIWPDVAFSVNLLASIVLLVHRDIETRELREFVFKVRRVNDRLMIIKLVLCKCTLNVVSAYAPYAGLDEEVKQCFWEGLDEIVRQVPHAEKLFIRGDFNGQIGSIAGGYDEVHGGFGFGERNGGGTSLLDFAKALGLVIVNSSFPKREKHLVTFQNAVAQTQIDYVLFRRCDRGLCKDCKAIPGEILVTRQRLLVLDIGVMVKRRKIFARERPIIRWGALTKDKAQELEGRLSAMGAWKSSGDASTMWSTTTNCISEAAREVLGVSTGVFGKHKGDWWWNKVVQGKVEAKKEAYQTLVGSIGEEERRACMESYKVARKEAELAVIEAKTAAYSRMYED</sequence>
<protein>
    <submittedName>
        <fullName evidence="2">Uncharacterized protein LOC142182154</fullName>
    </submittedName>
</protein>
<keyword evidence="1" id="KW-1185">Reference proteome</keyword>
<proteinExistence type="predicted"/>
<dbReference type="Proteomes" id="UP000790787">
    <property type="component" value="Chromosome 6"/>
</dbReference>
<gene>
    <name evidence="2" type="primary">LOC142182154</name>
</gene>
<accession>A0AC58URY4</accession>
<name>A0AC58URY4_TOBAC</name>
<organism evidence="1 2">
    <name type="scientific">Nicotiana tabacum</name>
    <name type="common">Common tobacco</name>
    <dbReference type="NCBI Taxonomy" id="4097"/>
    <lineage>
        <taxon>Eukaryota</taxon>
        <taxon>Viridiplantae</taxon>
        <taxon>Streptophyta</taxon>
        <taxon>Embryophyta</taxon>
        <taxon>Tracheophyta</taxon>
        <taxon>Spermatophyta</taxon>
        <taxon>Magnoliopsida</taxon>
        <taxon>eudicotyledons</taxon>
        <taxon>Gunneridae</taxon>
        <taxon>Pentapetalae</taxon>
        <taxon>asterids</taxon>
        <taxon>lamiids</taxon>
        <taxon>Solanales</taxon>
        <taxon>Solanaceae</taxon>
        <taxon>Nicotianoideae</taxon>
        <taxon>Nicotianeae</taxon>
        <taxon>Nicotiana</taxon>
    </lineage>
</organism>